<evidence type="ECO:0000256" key="1">
    <source>
        <dbReference type="SAM" id="MobiDB-lite"/>
    </source>
</evidence>
<sequence length="124" mass="13646">MALNMSVAAQRERARNWAISQGYVQNEMPRYEHNTPPYPNMVKALNEGESKPTSGNLEAALETGKPAGTAAASVFAMGPEFLKSITDFSPGASFPKKPTGGKKHASRKNKKSKRKTRKQIKKRK</sequence>
<dbReference type="EMBL" id="MN739659">
    <property type="protein sequence ID" value="QHT18793.1"/>
    <property type="molecule type" value="Genomic_DNA"/>
</dbReference>
<feature type="compositionally biased region" description="Basic residues" evidence="1">
    <location>
        <begin position="99"/>
        <end position="124"/>
    </location>
</feature>
<dbReference type="AlphaFoldDB" id="A0A6C0DQF7"/>
<reference evidence="2" key="1">
    <citation type="journal article" date="2020" name="Nature">
        <title>Giant virus diversity and host interactions through global metagenomics.</title>
        <authorList>
            <person name="Schulz F."/>
            <person name="Roux S."/>
            <person name="Paez-Espino D."/>
            <person name="Jungbluth S."/>
            <person name="Walsh D.A."/>
            <person name="Denef V.J."/>
            <person name="McMahon K.D."/>
            <person name="Konstantinidis K.T."/>
            <person name="Eloe-Fadrosh E.A."/>
            <person name="Kyrpides N.C."/>
            <person name="Woyke T."/>
        </authorList>
    </citation>
    <scope>NUCLEOTIDE SEQUENCE</scope>
    <source>
        <strain evidence="2">GVMAG-M-3300023174-49</strain>
    </source>
</reference>
<organism evidence="2">
    <name type="scientific">viral metagenome</name>
    <dbReference type="NCBI Taxonomy" id="1070528"/>
    <lineage>
        <taxon>unclassified sequences</taxon>
        <taxon>metagenomes</taxon>
        <taxon>organismal metagenomes</taxon>
    </lineage>
</organism>
<protein>
    <submittedName>
        <fullName evidence="2">Uncharacterized protein</fullName>
    </submittedName>
</protein>
<name>A0A6C0DQF7_9ZZZZ</name>
<evidence type="ECO:0000313" key="2">
    <source>
        <dbReference type="EMBL" id="QHT18793.1"/>
    </source>
</evidence>
<feature type="region of interest" description="Disordered" evidence="1">
    <location>
        <begin position="86"/>
        <end position="124"/>
    </location>
</feature>
<accession>A0A6C0DQF7</accession>
<proteinExistence type="predicted"/>